<dbReference type="GO" id="GO:0005576">
    <property type="term" value="C:extracellular region"/>
    <property type="evidence" value="ECO:0007669"/>
    <property type="project" value="UniProtKB-SubCell"/>
</dbReference>
<dbReference type="GO" id="GO:0033644">
    <property type="term" value="C:host cell membrane"/>
    <property type="evidence" value="ECO:0007669"/>
    <property type="project" value="UniProtKB-SubCell"/>
</dbReference>
<dbReference type="Gene3D" id="3.40.50.11550">
    <property type="match status" value="1"/>
</dbReference>
<sequence>MTGVSECSQQRSNLKDDGYISSRKLTGDNMVYEYDKTIERRRNPSIQLNNNEKSSEQALELSQNNPLLHDLITSNNLRKEAAVFAKRIGPSYQEILDELEHLHHLSGNEQLAAGFELHRRITHYLEEHPDSKRNTALRRTQTQFGDLMFTGTLQKIRHSLLEMAETRPEMASHIYQIAREEVKGNTPGLTDLMVRWVKEDPYLAAKTGYQGKIPNDLPFEPKFHVELGAQFDDFKKWLDTAQSKELLTHTRLDEQNKQVHLGYSYNELLDMTGVESVQMAVYFLKEAAKQAEPGSTKSQEDILLHRFANPTYLAQLEHSRLAQIEAIYHSSHDTDVTAWDQQFASDALTQFNHQLNNTVDLNSQLSLLLKDRQGLLIGESHGSDLNGLRFVEEQMEVLKAHGVTVIGLEHLRSDLAQPLIDKFLASGNEPMPAELAALLKTKHLSANLFEQARSKQMKIIALDNNSTTRPTVEGTQHGLMYRAGAANNVAVERLRQLPAGEKFVAIYGNAHLQSHEGIDHFLPGITHRLGLPALKVDENNRFTAQVDNINQRKRYDDVVELPRIQLTS</sequence>
<feature type="domain" description="Dermonecrotic toxin-like C2" evidence="2">
    <location>
        <begin position="237"/>
        <end position="552"/>
    </location>
</feature>
<organism evidence="3 4">
    <name type="scientific">Photorhabdus laumondii subsp. laumondii (strain DSM 15139 / CIP 105565 / TT01)</name>
    <name type="common">Photorhabdus luminescens subsp. laumondii</name>
    <dbReference type="NCBI Taxonomy" id="243265"/>
    <lineage>
        <taxon>Bacteria</taxon>
        <taxon>Pseudomonadati</taxon>
        <taxon>Pseudomonadota</taxon>
        <taxon>Gammaproteobacteria</taxon>
        <taxon>Enterobacterales</taxon>
        <taxon>Morganellaceae</taxon>
        <taxon>Photorhabdus</taxon>
    </lineage>
</organism>
<dbReference type="Gene3D" id="1.20.140.180">
    <property type="match status" value="1"/>
</dbReference>
<dbReference type="Proteomes" id="UP000002514">
    <property type="component" value="Chromosome"/>
</dbReference>
<dbReference type="SUPFAM" id="SSF158842">
    <property type="entry name" value="PMT central region-like"/>
    <property type="match status" value="1"/>
</dbReference>
<dbReference type="HOGENOM" id="CLU_479696_0_0_6"/>
<dbReference type="SUPFAM" id="SSF159501">
    <property type="entry name" value="EreA/ChaN-like"/>
    <property type="match status" value="1"/>
</dbReference>
<evidence type="ECO:0000259" key="1">
    <source>
        <dbReference type="Pfam" id="PF11647"/>
    </source>
</evidence>
<dbReference type="InterPro" id="IPR020972">
    <property type="entry name" value="Dermonecrotic/RTX_toxin_MLD"/>
</dbReference>
<keyword evidence="4" id="KW-1185">Reference proteome</keyword>
<dbReference type="EMBL" id="BX571867">
    <property type="protein sequence ID" value="CAE14745.1"/>
    <property type="molecule type" value="Genomic_DNA"/>
</dbReference>
<dbReference type="GO" id="GO:0090729">
    <property type="term" value="F:toxin activity"/>
    <property type="evidence" value="ECO:0007669"/>
    <property type="project" value="UniProtKB-KW"/>
</dbReference>
<dbReference type="RefSeq" id="WP_011146635.1">
    <property type="nucleotide sequence ID" value="NC_005126.1"/>
</dbReference>
<reference evidence="4" key="1">
    <citation type="journal article" date="2003" name="Nat. Biotechnol.">
        <title>The genome sequence of the entomopathogenic bacterium Photorhabdus luminescens.</title>
        <authorList>
            <person name="Duchaud E."/>
            <person name="Rusniok C."/>
            <person name="Frangeul L."/>
            <person name="Buchrieser C."/>
            <person name="Givaudan A."/>
            <person name="Taourit S."/>
            <person name="Bocs S."/>
            <person name="Boursaux-Eude C."/>
            <person name="Chandler M."/>
            <person name="Charles J.-F."/>
            <person name="Dassa E."/>
            <person name="Derose R."/>
            <person name="Derzelle S."/>
            <person name="Freyssinet G."/>
            <person name="Gaudriault S."/>
            <person name="Medigue C."/>
            <person name="Lanois A."/>
            <person name="Powell K."/>
            <person name="Siguier P."/>
            <person name="Vincent R."/>
            <person name="Wingate V."/>
            <person name="Zouine M."/>
            <person name="Glaser P."/>
            <person name="Boemare N."/>
            <person name="Danchin A."/>
            <person name="Kunst F."/>
        </authorList>
    </citation>
    <scope>NUCLEOTIDE SEQUENCE [LARGE SCALE GENOMIC DNA]</scope>
    <source>
        <strain evidence="4">DSM 15139 / CIP 105565 / TT01</strain>
    </source>
</reference>
<dbReference type="KEGG" id="plu:plu2400"/>
<feature type="domain" description="Dermonecrotic/RTX toxin membrane localization" evidence="1">
    <location>
        <begin position="70"/>
        <end position="149"/>
    </location>
</feature>
<dbReference type="OrthoDB" id="6461103at2"/>
<dbReference type="Pfam" id="PF20899">
    <property type="entry name" value="PMT_C2"/>
    <property type="match status" value="1"/>
</dbReference>
<evidence type="ECO:0000313" key="3">
    <source>
        <dbReference type="EMBL" id="CAE14745.1"/>
    </source>
</evidence>
<gene>
    <name evidence="3" type="ordered locus">plu2400</name>
</gene>
<dbReference type="InterPro" id="IPR048461">
    <property type="entry name" value="ToxA-like_C2"/>
</dbReference>
<dbReference type="eggNOG" id="COG3064">
    <property type="taxonomic scope" value="Bacteria"/>
</dbReference>
<dbReference type="STRING" id="243265.plu2400"/>
<evidence type="ECO:0000313" key="4">
    <source>
        <dbReference type="Proteomes" id="UP000002514"/>
    </source>
</evidence>
<proteinExistence type="predicted"/>
<accession>Q7N4E0</accession>
<dbReference type="CDD" id="cd16840">
    <property type="entry name" value="toxin_MLD"/>
    <property type="match status" value="1"/>
</dbReference>
<dbReference type="Pfam" id="PF11647">
    <property type="entry name" value="MLD"/>
    <property type="match status" value="1"/>
</dbReference>
<dbReference type="AlphaFoldDB" id="Q7N4E0"/>
<evidence type="ECO:0000259" key="2">
    <source>
        <dbReference type="Pfam" id="PF20899"/>
    </source>
</evidence>
<dbReference type="eggNOG" id="COG2931">
    <property type="taxonomic scope" value="Bacteria"/>
</dbReference>
<name>Q7N4E0_PHOLL</name>
<protein>
    <submittedName>
        <fullName evidence="3">Photorhabdus luminescens subsp. laumondii TTO1 complete genome segment 9/17</fullName>
    </submittedName>
</protein>